<evidence type="ECO:0000313" key="2">
    <source>
        <dbReference type="EMBL" id="KAK7789637.1"/>
    </source>
</evidence>
<gene>
    <name evidence="2" type="ORF">R5R35_005397</name>
</gene>
<keyword evidence="3" id="KW-1185">Reference proteome</keyword>
<organism evidence="2 3">
    <name type="scientific">Gryllus longicercus</name>
    <dbReference type="NCBI Taxonomy" id="2509291"/>
    <lineage>
        <taxon>Eukaryota</taxon>
        <taxon>Metazoa</taxon>
        <taxon>Ecdysozoa</taxon>
        <taxon>Arthropoda</taxon>
        <taxon>Hexapoda</taxon>
        <taxon>Insecta</taxon>
        <taxon>Pterygota</taxon>
        <taxon>Neoptera</taxon>
        <taxon>Polyneoptera</taxon>
        <taxon>Orthoptera</taxon>
        <taxon>Ensifera</taxon>
        <taxon>Gryllidea</taxon>
        <taxon>Grylloidea</taxon>
        <taxon>Gryllidae</taxon>
        <taxon>Gryllinae</taxon>
        <taxon>Gryllus</taxon>
    </lineage>
</organism>
<dbReference type="AlphaFoldDB" id="A0AAN9YZF7"/>
<dbReference type="EMBL" id="JAZDUA010000726">
    <property type="protein sequence ID" value="KAK7789637.1"/>
    <property type="molecule type" value="Genomic_DNA"/>
</dbReference>
<sequence>MFWILRRTRLTSAAASHALFNNINNNNNNIPGTSNNNVAGGARPKKGYNKLSSEDADGNVAPNEGACAADRGPQPSSDSESNCTDLDVEDDLSDDSDYVHFGVHVQSKTVAAAAGRR</sequence>
<feature type="region of interest" description="Disordered" evidence="1">
    <location>
        <begin position="21"/>
        <end position="91"/>
    </location>
</feature>
<name>A0AAN9YZF7_9ORTH</name>
<feature type="compositionally biased region" description="Low complexity" evidence="1">
    <location>
        <begin position="21"/>
        <end position="37"/>
    </location>
</feature>
<evidence type="ECO:0000256" key="1">
    <source>
        <dbReference type="SAM" id="MobiDB-lite"/>
    </source>
</evidence>
<proteinExistence type="predicted"/>
<accession>A0AAN9YZF7</accession>
<comment type="caution">
    <text evidence="2">The sequence shown here is derived from an EMBL/GenBank/DDBJ whole genome shotgun (WGS) entry which is preliminary data.</text>
</comment>
<dbReference type="Proteomes" id="UP001378592">
    <property type="component" value="Unassembled WGS sequence"/>
</dbReference>
<reference evidence="2 3" key="1">
    <citation type="submission" date="2024-03" db="EMBL/GenBank/DDBJ databases">
        <title>The genome assembly and annotation of the cricket Gryllus longicercus Weissman &amp; Gray.</title>
        <authorList>
            <person name="Szrajer S."/>
            <person name="Gray D."/>
            <person name="Ylla G."/>
        </authorList>
    </citation>
    <scope>NUCLEOTIDE SEQUENCE [LARGE SCALE GENOMIC DNA]</scope>
    <source>
        <strain evidence="2">DAG 2021-001</strain>
        <tissue evidence="2">Whole body minus gut</tissue>
    </source>
</reference>
<feature type="compositionally biased region" description="Polar residues" evidence="1">
    <location>
        <begin position="74"/>
        <end position="84"/>
    </location>
</feature>
<protein>
    <submittedName>
        <fullName evidence="2">Uncharacterized protein</fullName>
    </submittedName>
</protein>
<evidence type="ECO:0000313" key="3">
    <source>
        <dbReference type="Proteomes" id="UP001378592"/>
    </source>
</evidence>